<keyword evidence="1" id="KW-0547">Nucleotide-binding</keyword>
<dbReference type="OrthoDB" id="2963168at2759"/>
<dbReference type="AlphaFoldDB" id="W7ELW7"/>
<proteinExistence type="predicted"/>
<protein>
    <submittedName>
        <fullName evidence="3">Uncharacterized protein</fullName>
    </submittedName>
</protein>
<dbReference type="Pfam" id="PF00012">
    <property type="entry name" value="HSP70"/>
    <property type="match status" value="1"/>
</dbReference>
<accession>W7ELW7</accession>
<dbReference type="GO" id="GO:0140662">
    <property type="term" value="F:ATP-dependent protein folding chaperone"/>
    <property type="evidence" value="ECO:0007669"/>
    <property type="project" value="InterPro"/>
</dbReference>
<name>W7ELW7_BIPV3</name>
<dbReference type="PANTHER" id="PTHR14187:SF82">
    <property type="entry name" value="FAMILY CHAPERONE, PUTATIVE (AFU_ORTHOLOGUE AFUA_7G08575)-RELATED"/>
    <property type="match status" value="1"/>
</dbReference>
<evidence type="ECO:0000313" key="4">
    <source>
        <dbReference type="Proteomes" id="UP000054337"/>
    </source>
</evidence>
<dbReference type="SUPFAM" id="SSF53067">
    <property type="entry name" value="Actin-like ATPase domain"/>
    <property type="match status" value="2"/>
</dbReference>
<dbReference type="RefSeq" id="XP_014561041.1">
    <property type="nucleotide sequence ID" value="XM_014705555.1"/>
</dbReference>
<dbReference type="EMBL" id="KI968699">
    <property type="protein sequence ID" value="EUN31463.1"/>
    <property type="molecule type" value="Genomic_DNA"/>
</dbReference>
<evidence type="ECO:0000256" key="2">
    <source>
        <dbReference type="ARBA" id="ARBA00022840"/>
    </source>
</evidence>
<keyword evidence="2" id="KW-0067">ATP-binding</keyword>
<reference evidence="3 4" key="1">
    <citation type="journal article" date="2013" name="PLoS Genet.">
        <title>Comparative genome structure, secondary metabolite, and effector coding capacity across Cochliobolus pathogens.</title>
        <authorList>
            <person name="Condon B.J."/>
            <person name="Leng Y."/>
            <person name="Wu D."/>
            <person name="Bushley K.E."/>
            <person name="Ohm R.A."/>
            <person name="Otillar R."/>
            <person name="Martin J."/>
            <person name="Schackwitz W."/>
            <person name="Grimwood J."/>
            <person name="MohdZainudin N."/>
            <person name="Xue C."/>
            <person name="Wang R."/>
            <person name="Manning V.A."/>
            <person name="Dhillon B."/>
            <person name="Tu Z.J."/>
            <person name="Steffenson B.J."/>
            <person name="Salamov A."/>
            <person name="Sun H."/>
            <person name="Lowry S."/>
            <person name="LaButti K."/>
            <person name="Han J."/>
            <person name="Copeland A."/>
            <person name="Lindquist E."/>
            <person name="Barry K."/>
            <person name="Schmutz J."/>
            <person name="Baker S.E."/>
            <person name="Ciuffetti L.M."/>
            <person name="Grigoriev I.V."/>
            <person name="Zhong S."/>
            <person name="Turgeon B.G."/>
        </authorList>
    </citation>
    <scope>NUCLEOTIDE SEQUENCE [LARGE SCALE GENOMIC DNA]</scope>
    <source>
        <strain evidence="3 4">FI3</strain>
    </source>
</reference>
<evidence type="ECO:0000256" key="1">
    <source>
        <dbReference type="ARBA" id="ARBA00022741"/>
    </source>
</evidence>
<dbReference type="HOGENOM" id="CLU_009958_6_4_1"/>
<organism evidence="3 4">
    <name type="scientific">Bipolaris victoriae (strain FI3)</name>
    <name type="common">Victoria blight of oats agent</name>
    <name type="synonym">Cochliobolus victoriae</name>
    <dbReference type="NCBI Taxonomy" id="930091"/>
    <lineage>
        <taxon>Eukaryota</taxon>
        <taxon>Fungi</taxon>
        <taxon>Dikarya</taxon>
        <taxon>Ascomycota</taxon>
        <taxon>Pezizomycotina</taxon>
        <taxon>Dothideomycetes</taxon>
        <taxon>Pleosporomycetidae</taxon>
        <taxon>Pleosporales</taxon>
        <taxon>Pleosporineae</taxon>
        <taxon>Pleosporaceae</taxon>
        <taxon>Bipolaris</taxon>
    </lineage>
</organism>
<dbReference type="GeneID" id="26255362"/>
<evidence type="ECO:0000313" key="3">
    <source>
        <dbReference type="EMBL" id="EUN31463.1"/>
    </source>
</evidence>
<dbReference type="Gene3D" id="3.30.420.40">
    <property type="match status" value="2"/>
</dbReference>
<dbReference type="PANTHER" id="PTHR14187">
    <property type="entry name" value="ALPHA KINASE/ELONGATION FACTOR 2 KINASE"/>
    <property type="match status" value="1"/>
</dbReference>
<keyword evidence="4" id="KW-1185">Reference proteome</keyword>
<dbReference type="CDD" id="cd10170">
    <property type="entry name" value="ASKHA_NBD_HSP70"/>
    <property type="match status" value="1"/>
</dbReference>
<dbReference type="InterPro" id="IPR043129">
    <property type="entry name" value="ATPase_NBD"/>
</dbReference>
<dbReference type="Gene3D" id="3.90.640.10">
    <property type="entry name" value="Actin, Chain A, domain 4"/>
    <property type="match status" value="1"/>
</dbReference>
<sequence length="548" mass="61808">MGSSRVCRFARSDPASEQSHVEIVQDWPSCHGKFGTREKVPSEIAYLQEGVRWGSDIPPHEKRHMWTKLELDNREDGKVAKINNELSLLESRKPPMKIIADFLEQVKTHLIKNLDDRYGKELWRTLPITLVVTVPAVWSDTAKHRTKQAIEKAGFSSLAFKELKIPIVLTTEPEAAALYTIKTLRGTAQDAQFAVGDGFTVCDMGGGTVDLITYRITAIQPTVIEEASVGNGAQCGGSFVDRAFLHWLERRLGTQDFVKIAGSRSEEIPRTSLNEKTAQLVQDFTMGIKCGFSGTQENYLRLPYPLSTIDRDEKRGIVFGNLKITADDVKAMFDSCLCRTYELLQEQTRRARIGNLKIKYVFMVGGFSESPYMFSKIKDFLEKQEIQAIRPPYAWSAVVRGAVTKGLEKGVGAVLKRKSRRHYGTSCTRPFQKRAHKRVDMIIDKYSGKERAINQMKWLIEKGQTLLASEATHAAAELTMNWWSVYRVAVLTVDSNDIPLVNLKRKTSPCGRQYYSIVVTVHISLQSSLEFYVTIKGKKFGSLTVSYD</sequence>
<dbReference type="InterPro" id="IPR013126">
    <property type="entry name" value="Hsp_70_fam"/>
</dbReference>
<dbReference type="GO" id="GO:0005524">
    <property type="term" value="F:ATP binding"/>
    <property type="evidence" value="ECO:0007669"/>
    <property type="project" value="UniProtKB-KW"/>
</dbReference>
<gene>
    <name evidence="3" type="ORF">COCVIDRAFT_34070</name>
</gene>
<dbReference type="Proteomes" id="UP000054337">
    <property type="component" value="Unassembled WGS sequence"/>
</dbReference>